<dbReference type="SUPFAM" id="SSF55729">
    <property type="entry name" value="Acyl-CoA N-acyltransferases (Nat)"/>
    <property type="match status" value="1"/>
</dbReference>
<sequence length="168" mass="18077">MIIRHATAADAAGIAAIYNDAVRHTTAVLVDTEVDAQNRADWMAGRQAQGYPVLVAVDGAEVIAYASYGDFRPSEGYRGTVENSIYVAPAARGQGLAPRLLGDLIAHARAIGKHVMVAVITAENDISIRLHARAGFVGTAILREVGQKFGRWHDVAFMELRLDDRPSP</sequence>
<organism evidence="4 5">
    <name type="scientific">Gemmobacter aquaticus</name>
    <dbReference type="NCBI Taxonomy" id="490185"/>
    <lineage>
        <taxon>Bacteria</taxon>
        <taxon>Pseudomonadati</taxon>
        <taxon>Pseudomonadota</taxon>
        <taxon>Alphaproteobacteria</taxon>
        <taxon>Rhodobacterales</taxon>
        <taxon>Paracoccaceae</taxon>
        <taxon>Gemmobacter</taxon>
    </lineage>
</organism>
<dbReference type="PANTHER" id="PTHR43072:SF23">
    <property type="entry name" value="UPF0039 PROTEIN C11D3.02C"/>
    <property type="match status" value="1"/>
</dbReference>
<dbReference type="Gene3D" id="3.40.630.30">
    <property type="match status" value="1"/>
</dbReference>
<feature type="domain" description="N-acetyltransferase" evidence="3">
    <location>
        <begin position="1"/>
        <end position="163"/>
    </location>
</feature>
<evidence type="ECO:0000259" key="3">
    <source>
        <dbReference type="PROSITE" id="PS51186"/>
    </source>
</evidence>
<accession>A0A917YJ50</accession>
<evidence type="ECO:0000256" key="1">
    <source>
        <dbReference type="ARBA" id="ARBA00022679"/>
    </source>
</evidence>
<dbReference type="OrthoDB" id="5459937at2"/>
<dbReference type="AlphaFoldDB" id="A0A917YJ50"/>
<reference evidence="4 5" key="1">
    <citation type="journal article" date="2014" name="Int. J. Syst. Evol. Microbiol.">
        <title>Complete genome sequence of Corynebacterium casei LMG S-19264T (=DSM 44701T), isolated from a smear-ripened cheese.</title>
        <authorList>
            <consortium name="US DOE Joint Genome Institute (JGI-PGF)"/>
            <person name="Walter F."/>
            <person name="Albersmeier A."/>
            <person name="Kalinowski J."/>
            <person name="Ruckert C."/>
        </authorList>
    </citation>
    <scope>NUCLEOTIDE SEQUENCE [LARGE SCALE GENOMIC DNA]</scope>
    <source>
        <strain evidence="4 5">CGMCC 1.7029</strain>
    </source>
</reference>
<dbReference type="InterPro" id="IPR000182">
    <property type="entry name" value="GNAT_dom"/>
</dbReference>
<dbReference type="GO" id="GO:0016747">
    <property type="term" value="F:acyltransferase activity, transferring groups other than amino-acyl groups"/>
    <property type="evidence" value="ECO:0007669"/>
    <property type="project" value="InterPro"/>
</dbReference>
<evidence type="ECO:0000256" key="2">
    <source>
        <dbReference type="ARBA" id="ARBA00023315"/>
    </source>
</evidence>
<keyword evidence="2" id="KW-0012">Acyltransferase</keyword>
<dbReference type="RefSeq" id="WP_146285498.1">
    <property type="nucleotide sequence ID" value="NZ_BMLP01000001.1"/>
</dbReference>
<dbReference type="EMBL" id="BMLP01000001">
    <property type="protein sequence ID" value="GGO26526.1"/>
    <property type="molecule type" value="Genomic_DNA"/>
</dbReference>
<dbReference type="Pfam" id="PF00583">
    <property type="entry name" value="Acetyltransf_1"/>
    <property type="match status" value="1"/>
</dbReference>
<dbReference type="CDD" id="cd04301">
    <property type="entry name" value="NAT_SF"/>
    <property type="match status" value="1"/>
</dbReference>
<gene>
    <name evidence="4" type="ORF">GCM10010991_07320</name>
</gene>
<comment type="caution">
    <text evidence="4">The sequence shown here is derived from an EMBL/GenBank/DDBJ whole genome shotgun (WGS) entry which is preliminary data.</text>
</comment>
<protein>
    <submittedName>
        <fullName evidence="4">N-acetyltransferase</fullName>
    </submittedName>
</protein>
<keyword evidence="1" id="KW-0808">Transferase</keyword>
<dbReference type="PANTHER" id="PTHR43072">
    <property type="entry name" value="N-ACETYLTRANSFERASE"/>
    <property type="match status" value="1"/>
</dbReference>
<evidence type="ECO:0000313" key="4">
    <source>
        <dbReference type="EMBL" id="GGO26526.1"/>
    </source>
</evidence>
<evidence type="ECO:0000313" key="5">
    <source>
        <dbReference type="Proteomes" id="UP000598196"/>
    </source>
</evidence>
<name>A0A917YJ50_9RHOB</name>
<proteinExistence type="predicted"/>
<dbReference type="Proteomes" id="UP000598196">
    <property type="component" value="Unassembled WGS sequence"/>
</dbReference>
<dbReference type="InterPro" id="IPR016181">
    <property type="entry name" value="Acyl_CoA_acyltransferase"/>
</dbReference>
<dbReference type="PROSITE" id="PS51186">
    <property type="entry name" value="GNAT"/>
    <property type="match status" value="1"/>
</dbReference>
<keyword evidence="5" id="KW-1185">Reference proteome</keyword>